<accession>A0A9Q7SDF2</accession>
<protein>
    <submittedName>
        <fullName evidence="2">Glyoxalase/bleomycin resistance protein/dioxygenase</fullName>
    </submittedName>
</protein>
<evidence type="ECO:0000313" key="3">
    <source>
        <dbReference type="Proteomes" id="UP000185183"/>
    </source>
</evidence>
<name>A0A9Q7SDF2_9MYCO</name>
<dbReference type="RefSeq" id="WP_005074807.1">
    <property type="nucleotide sequence ID" value="NZ_CP065265.1"/>
</dbReference>
<dbReference type="PROSITE" id="PS51819">
    <property type="entry name" value="VOC"/>
    <property type="match status" value="1"/>
</dbReference>
<dbReference type="InterPro" id="IPR029068">
    <property type="entry name" value="Glyas_Bleomycin-R_OHBP_Dase"/>
</dbReference>
<gene>
    <name evidence="2" type="ORF">SAMEA2275694_01943</name>
</gene>
<dbReference type="Proteomes" id="UP000185183">
    <property type="component" value="Unassembled WGS sequence"/>
</dbReference>
<reference evidence="2 3" key="1">
    <citation type="submission" date="2016-11" db="EMBL/GenBank/DDBJ databases">
        <authorList>
            <consortium name="Pathogen Informatics"/>
        </authorList>
    </citation>
    <scope>NUCLEOTIDE SEQUENCE [LARGE SCALE GENOMIC DNA]</scope>
    <source>
        <strain evidence="2 3">968</strain>
    </source>
</reference>
<dbReference type="Pfam" id="PF18029">
    <property type="entry name" value="Glyoxalase_6"/>
    <property type="match status" value="1"/>
</dbReference>
<dbReference type="PANTHER" id="PTHR35908:SF1">
    <property type="entry name" value="CONSERVED PROTEIN"/>
    <property type="match status" value="1"/>
</dbReference>
<dbReference type="PANTHER" id="PTHR35908">
    <property type="entry name" value="HYPOTHETICAL FUSION PROTEIN"/>
    <property type="match status" value="1"/>
</dbReference>
<dbReference type="InterPro" id="IPR041581">
    <property type="entry name" value="Glyoxalase_6"/>
</dbReference>
<dbReference type="CDD" id="cd06587">
    <property type="entry name" value="VOC"/>
    <property type="match status" value="1"/>
</dbReference>
<proteinExistence type="predicted"/>
<dbReference type="EMBL" id="FSFA01000002">
    <property type="protein sequence ID" value="SHX22948.1"/>
    <property type="molecule type" value="Genomic_DNA"/>
</dbReference>
<comment type="caution">
    <text evidence="2">The sequence shown here is derived from an EMBL/GenBank/DDBJ whole genome shotgun (WGS) entry which is preliminary data.</text>
</comment>
<dbReference type="AlphaFoldDB" id="A0A9Q7SDF2"/>
<organism evidence="2 3">
    <name type="scientific">Mycobacteroides abscessus subsp. bolletii</name>
    <dbReference type="NCBI Taxonomy" id="319705"/>
    <lineage>
        <taxon>Bacteria</taxon>
        <taxon>Bacillati</taxon>
        <taxon>Actinomycetota</taxon>
        <taxon>Actinomycetes</taxon>
        <taxon>Mycobacteriales</taxon>
        <taxon>Mycobacteriaceae</taxon>
        <taxon>Mycobacteroides</taxon>
        <taxon>Mycobacteroides abscessus</taxon>
    </lineage>
</organism>
<dbReference type="Gene3D" id="3.10.180.10">
    <property type="entry name" value="2,3-Dihydroxybiphenyl 1,2-Dioxygenase, domain 1"/>
    <property type="match status" value="1"/>
</dbReference>
<feature type="domain" description="VOC" evidence="1">
    <location>
        <begin position="6"/>
        <end position="120"/>
    </location>
</feature>
<dbReference type="InterPro" id="IPR037523">
    <property type="entry name" value="VOC_core"/>
</dbReference>
<dbReference type="SUPFAM" id="SSF54593">
    <property type="entry name" value="Glyoxalase/Bleomycin resistance protein/Dihydroxybiphenyl dioxygenase"/>
    <property type="match status" value="1"/>
</dbReference>
<evidence type="ECO:0000259" key="1">
    <source>
        <dbReference type="PROSITE" id="PS51819"/>
    </source>
</evidence>
<sequence>MTTTARLGAISIDCADPAALAQFYRQVLDLEVLFESEQFVALKGAAVLLTFQRVADHQPPQWPEGGVPKQLHLELAAPDLDAEEARILRLGATKAEIQPNPSGWRVLVDPAGHPFCITNMIPEGTY</sequence>
<evidence type="ECO:0000313" key="2">
    <source>
        <dbReference type="EMBL" id="SHX22948.1"/>
    </source>
</evidence>